<dbReference type="EMBL" id="CP000478">
    <property type="protein sequence ID" value="ABK19114.1"/>
    <property type="molecule type" value="Genomic_DNA"/>
</dbReference>
<keyword evidence="3" id="KW-1185">Reference proteome</keyword>
<reference evidence="2 3" key="1">
    <citation type="submission" date="2006-10" db="EMBL/GenBank/DDBJ databases">
        <title>Complete sequence of Syntrophobacter fumaroxidans MPOB.</title>
        <authorList>
            <consortium name="US DOE Joint Genome Institute"/>
            <person name="Copeland A."/>
            <person name="Lucas S."/>
            <person name="Lapidus A."/>
            <person name="Barry K."/>
            <person name="Detter J.C."/>
            <person name="Glavina del Rio T."/>
            <person name="Hammon N."/>
            <person name="Israni S."/>
            <person name="Pitluck S."/>
            <person name="Goltsman E.G."/>
            <person name="Martinez M."/>
            <person name="Schmutz J."/>
            <person name="Larimer F."/>
            <person name="Land M."/>
            <person name="Hauser L."/>
            <person name="Kyrpides N."/>
            <person name="Kim E."/>
            <person name="Boone D.R."/>
            <person name="Brockman F."/>
            <person name="Culley D."/>
            <person name="Ferry J."/>
            <person name="Gunsalus R."/>
            <person name="McInerney M.J."/>
            <person name="Morrison M."/>
            <person name="Plugge C."/>
            <person name="Rohlin L."/>
            <person name="Scholten J."/>
            <person name="Sieber J."/>
            <person name="Stams A.J.M."/>
            <person name="Worm P."/>
            <person name="Henstra A.M."/>
            <person name="Richardson P."/>
        </authorList>
    </citation>
    <scope>NUCLEOTIDE SEQUENCE [LARGE SCALE GENOMIC DNA]</scope>
    <source>
        <strain evidence="3">DSM 10017 / MPOB</strain>
    </source>
</reference>
<sequence length="101" mass="10260">MGNGIGEALMASWGRARSERIPGKSGNVRELQPHPAASGPEGVASYCGQFGCNSCNASRGQTDPEGVARVPDRGVRAAGFRAEFTPSSAGGGASIRASIRA</sequence>
<dbReference type="Proteomes" id="UP000001784">
    <property type="component" value="Chromosome"/>
</dbReference>
<protein>
    <submittedName>
        <fullName evidence="2">Uncharacterized protein</fullName>
    </submittedName>
</protein>
<dbReference type="HOGENOM" id="CLU_2290293_0_0_7"/>
<evidence type="ECO:0000313" key="2">
    <source>
        <dbReference type="EMBL" id="ABK19114.1"/>
    </source>
</evidence>
<accession>A0LNW2</accession>
<evidence type="ECO:0000313" key="3">
    <source>
        <dbReference type="Proteomes" id="UP000001784"/>
    </source>
</evidence>
<dbReference type="AlphaFoldDB" id="A0LNW2"/>
<evidence type="ECO:0000256" key="1">
    <source>
        <dbReference type="SAM" id="MobiDB-lite"/>
    </source>
</evidence>
<feature type="region of interest" description="Disordered" evidence="1">
    <location>
        <begin position="1"/>
        <end position="42"/>
    </location>
</feature>
<organism evidence="2 3">
    <name type="scientific">Syntrophobacter fumaroxidans (strain DSM 10017 / MPOB)</name>
    <dbReference type="NCBI Taxonomy" id="335543"/>
    <lineage>
        <taxon>Bacteria</taxon>
        <taxon>Pseudomonadati</taxon>
        <taxon>Thermodesulfobacteriota</taxon>
        <taxon>Syntrophobacteria</taxon>
        <taxon>Syntrophobacterales</taxon>
        <taxon>Syntrophobacteraceae</taxon>
        <taxon>Syntrophobacter</taxon>
    </lineage>
</organism>
<name>A0LNW2_SYNFM</name>
<dbReference type="KEGG" id="sfu:Sfum_3443"/>
<dbReference type="InParanoid" id="A0LNW2"/>
<proteinExistence type="predicted"/>
<gene>
    <name evidence="2" type="ordered locus">Sfum_3443</name>
</gene>